<dbReference type="GO" id="GO:0005829">
    <property type="term" value="C:cytosol"/>
    <property type="evidence" value="ECO:0007669"/>
    <property type="project" value="TreeGrafter"/>
</dbReference>
<sequence length="376" mass="39782">MATSEPNPAVLKELTEKLVRRQNLSAEQTETAVCEILKMDMDEVRKGDGKMLQLLVQISAFLVALRSKGETPEEVFGVVEAMRKRALSVSISEPVLDIVGTGGDGLHTVNISTGASILAAACGIKVAKHGNRSVSSLCGSADVLEQLGVDIEMDPSQTKRCLEEVGVCFFFAPKFHAAMKSVKEMRKLLGIPTVFNLIGPLLNPAGSSHHLVGVYDSEFLDTFAGVLKAAGARRSLIFHGQGGGGGMDELSPCGTAEIAEVDGEGGVKRWTLDPQTVGVSRCTVEDLKGGPPDVNADLLQAALEGKKGAFADCLALNAGAALWVTGGATSLQEGVEKAREALQAKKGLDVLRKWREFSKTTVAERKSASVLMQNGH</sequence>
<dbReference type="SUPFAM" id="SSF52418">
    <property type="entry name" value="Nucleoside phosphorylase/phosphoribosyltransferase catalytic domain"/>
    <property type="match status" value="1"/>
</dbReference>
<evidence type="ECO:0000256" key="5">
    <source>
        <dbReference type="ARBA" id="ARBA00022679"/>
    </source>
</evidence>
<keyword evidence="4" id="KW-0328">Glycosyltransferase</keyword>
<dbReference type="Pfam" id="PF00591">
    <property type="entry name" value="Glycos_transf_3"/>
    <property type="match status" value="1"/>
</dbReference>
<dbReference type="PANTHER" id="PTHR43285:SF2">
    <property type="entry name" value="ANTHRANILATE PHOSPHORIBOSYLTRANSFERASE"/>
    <property type="match status" value="1"/>
</dbReference>
<evidence type="ECO:0000256" key="6">
    <source>
        <dbReference type="ARBA" id="ARBA00022822"/>
    </source>
</evidence>
<dbReference type="AlphaFoldDB" id="A0A0G4HZP9"/>
<comment type="similarity">
    <text evidence="8">Belongs to the anthranilate phosphoribosyltransferase family.</text>
</comment>
<proteinExistence type="inferred from homology"/>
<dbReference type="VEuPathDB" id="CryptoDB:Cvel_1585"/>
<dbReference type="InterPro" id="IPR017459">
    <property type="entry name" value="Glycosyl_Trfase_fam3_N_dom"/>
</dbReference>
<dbReference type="InterPro" id="IPR005940">
    <property type="entry name" value="Anthranilate_Pribosyl_Tfrase"/>
</dbReference>
<keyword evidence="5" id="KW-0808">Transferase</keyword>
<dbReference type="EMBL" id="CDMZ01004519">
    <property type="protein sequence ID" value="CEM50009.1"/>
    <property type="molecule type" value="Genomic_DNA"/>
</dbReference>
<evidence type="ECO:0000256" key="2">
    <source>
        <dbReference type="ARBA" id="ARBA00011948"/>
    </source>
</evidence>
<dbReference type="GO" id="GO:0000162">
    <property type="term" value="P:L-tryptophan biosynthetic process"/>
    <property type="evidence" value="ECO:0007669"/>
    <property type="project" value="UniProtKB-KW"/>
</dbReference>
<feature type="domain" description="Glycosyl transferase family 3 N-terminal" evidence="10">
    <location>
        <begin position="12"/>
        <end position="86"/>
    </location>
</feature>
<gene>
    <name evidence="11" type="ORF">Cvel_1585</name>
</gene>
<keyword evidence="3" id="KW-0028">Amino-acid biosynthesis</keyword>
<dbReference type="SUPFAM" id="SSF47648">
    <property type="entry name" value="Nucleoside phosphorylase/phosphoribosyltransferase N-terminal domain"/>
    <property type="match status" value="1"/>
</dbReference>
<name>A0A0G4HZP9_9ALVE</name>
<evidence type="ECO:0000259" key="9">
    <source>
        <dbReference type="Pfam" id="PF00591"/>
    </source>
</evidence>
<accession>A0A0G4HZP9</accession>
<reference evidence="11" key="1">
    <citation type="submission" date="2014-11" db="EMBL/GenBank/DDBJ databases">
        <authorList>
            <person name="Otto D Thomas"/>
            <person name="Naeem Raeece"/>
        </authorList>
    </citation>
    <scope>NUCLEOTIDE SEQUENCE</scope>
</reference>
<dbReference type="Gene3D" id="1.20.970.10">
    <property type="entry name" value="Transferase, Pyrimidine Nucleoside Phosphorylase, Chain C"/>
    <property type="match status" value="1"/>
</dbReference>
<dbReference type="GO" id="GO:0004048">
    <property type="term" value="F:anthranilate phosphoribosyltransferase activity"/>
    <property type="evidence" value="ECO:0007669"/>
    <property type="project" value="UniProtKB-EC"/>
</dbReference>
<evidence type="ECO:0000259" key="10">
    <source>
        <dbReference type="Pfam" id="PF02885"/>
    </source>
</evidence>
<evidence type="ECO:0000256" key="4">
    <source>
        <dbReference type="ARBA" id="ARBA00022676"/>
    </source>
</evidence>
<keyword evidence="7" id="KW-0057">Aromatic amino acid biosynthesis</keyword>
<protein>
    <recommendedName>
        <fullName evidence="2">anthranilate phosphoribosyltransferase</fullName>
        <ecNumber evidence="2">2.4.2.18</ecNumber>
    </recommendedName>
</protein>
<evidence type="ECO:0000256" key="1">
    <source>
        <dbReference type="ARBA" id="ARBA00004907"/>
    </source>
</evidence>
<evidence type="ECO:0000313" key="11">
    <source>
        <dbReference type="EMBL" id="CEM50009.1"/>
    </source>
</evidence>
<dbReference type="NCBIfam" id="TIGR01245">
    <property type="entry name" value="trpD"/>
    <property type="match status" value="1"/>
</dbReference>
<dbReference type="HAMAP" id="MF_00211">
    <property type="entry name" value="TrpD"/>
    <property type="match status" value="1"/>
</dbReference>
<evidence type="ECO:0000256" key="3">
    <source>
        <dbReference type="ARBA" id="ARBA00022605"/>
    </source>
</evidence>
<feature type="domain" description="Glycosyl transferase family 3" evidence="9">
    <location>
        <begin position="93"/>
        <end position="343"/>
    </location>
</feature>
<dbReference type="Pfam" id="PF02885">
    <property type="entry name" value="Glycos_trans_3N"/>
    <property type="match status" value="1"/>
</dbReference>
<evidence type="ECO:0000256" key="7">
    <source>
        <dbReference type="ARBA" id="ARBA00023141"/>
    </source>
</evidence>
<dbReference type="InterPro" id="IPR036320">
    <property type="entry name" value="Glycosyl_Trfase_fam3_N_dom_sf"/>
</dbReference>
<organism evidence="11">
    <name type="scientific">Chromera velia CCMP2878</name>
    <dbReference type="NCBI Taxonomy" id="1169474"/>
    <lineage>
        <taxon>Eukaryota</taxon>
        <taxon>Sar</taxon>
        <taxon>Alveolata</taxon>
        <taxon>Colpodellida</taxon>
        <taxon>Chromeraceae</taxon>
        <taxon>Chromera</taxon>
    </lineage>
</organism>
<dbReference type="Gene3D" id="3.40.1030.10">
    <property type="entry name" value="Nucleoside phosphorylase/phosphoribosyltransferase catalytic domain"/>
    <property type="match status" value="1"/>
</dbReference>
<evidence type="ECO:0000256" key="8">
    <source>
        <dbReference type="ARBA" id="ARBA00061500"/>
    </source>
</evidence>
<dbReference type="InterPro" id="IPR000312">
    <property type="entry name" value="Glycosyl_Trfase_fam3"/>
</dbReference>
<dbReference type="FunFam" id="3.40.1030.10:FF:000002">
    <property type="entry name" value="Anthranilate phosphoribosyltransferase"/>
    <property type="match status" value="1"/>
</dbReference>
<dbReference type="EC" id="2.4.2.18" evidence="2"/>
<comment type="pathway">
    <text evidence="1">Amino-acid biosynthesis; L-tryptophan biosynthesis; L-tryptophan from chorismate: step 2/5.</text>
</comment>
<dbReference type="PANTHER" id="PTHR43285">
    <property type="entry name" value="ANTHRANILATE PHOSPHORIBOSYLTRANSFERASE"/>
    <property type="match status" value="1"/>
</dbReference>
<keyword evidence="6" id="KW-0822">Tryptophan biosynthesis</keyword>
<dbReference type="InterPro" id="IPR035902">
    <property type="entry name" value="Nuc_phospho_transferase"/>
</dbReference>